<name>A0AA39XZL1_9PEZI</name>
<evidence type="ECO:0000256" key="1">
    <source>
        <dbReference type="SAM" id="SignalP"/>
    </source>
</evidence>
<feature type="chain" id="PRO_5041325395" description="Secreted protein" evidence="1">
    <location>
        <begin position="16"/>
        <end position="139"/>
    </location>
</feature>
<evidence type="ECO:0000313" key="2">
    <source>
        <dbReference type="EMBL" id="KAK0643217.1"/>
    </source>
</evidence>
<dbReference type="EMBL" id="JAULSV010000005">
    <property type="protein sequence ID" value="KAK0643217.1"/>
    <property type="molecule type" value="Genomic_DNA"/>
</dbReference>
<comment type="caution">
    <text evidence="2">The sequence shown here is derived from an EMBL/GenBank/DDBJ whole genome shotgun (WGS) entry which is preliminary data.</text>
</comment>
<accession>A0AA39XZL1</accession>
<dbReference type="AlphaFoldDB" id="A0AA39XZL1"/>
<organism evidence="2 3">
    <name type="scientific">Cercophora newfieldiana</name>
    <dbReference type="NCBI Taxonomy" id="92897"/>
    <lineage>
        <taxon>Eukaryota</taxon>
        <taxon>Fungi</taxon>
        <taxon>Dikarya</taxon>
        <taxon>Ascomycota</taxon>
        <taxon>Pezizomycotina</taxon>
        <taxon>Sordariomycetes</taxon>
        <taxon>Sordariomycetidae</taxon>
        <taxon>Sordariales</taxon>
        <taxon>Lasiosphaeriaceae</taxon>
        <taxon>Cercophora</taxon>
    </lineage>
</organism>
<sequence>MNLILLVDLLGPLNSGNCCMKKSSFLACLDSSHAVQATYPSQLRVTQIPRNPSHHLILGCENCDQQPLHLLPKVLIRLPILRDIEVQRAPCAETEGDDACRQYAERASLSGFRLPSGGFVCGAVTEDIQHCRSLAHNKN</sequence>
<keyword evidence="1" id="KW-0732">Signal</keyword>
<feature type="signal peptide" evidence="1">
    <location>
        <begin position="1"/>
        <end position="15"/>
    </location>
</feature>
<reference evidence="2" key="1">
    <citation type="submission" date="2023-06" db="EMBL/GenBank/DDBJ databases">
        <title>Genome-scale phylogeny and comparative genomics of the fungal order Sordariales.</title>
        <authorList>
            <consortium name="Lawrence Berkeley National Laboratory"/>
            <person name="Hensen N."/>
            <person name="Bonometti L."/>
            <person name="Westerberg I."/>
            <person name="Brannstrom I.O."/>
            <person name="Guillou S."/>
            <person name="Cros-Aarteil S."/>
            <person name="Calhoun S."/>
            <person name="Haridas S."/>
            <person name="Kuo A."/>
            <person name="Mondo S."/>
            <person name="Pangilinan J."/>
            <person name="Riley R."/>
            <person name="Labutti K."/>
            <person name="Andreopoulos B."/>
            <person name="Lipzen A."/>
            <person name="Chen C."/>
            <person name="Yanf M."/>
            <person name="Daum C."/>
            <person name="Ng V."/>
            <person name="Clum A."/>
            <person name="Steindorff A."/>
            <person name="Ohm R."/>
            <person name="Martin F."/>
            <person name="Silar P."/>
            <person name="Natvig D."/>
            <person name="Lalanne C."/>
            <person name="Gautier V."/>
            <person name="Ament-Velasquez S.L."/>
            <person name="Kruys A."/>
            <person name="Hutchinson M.I."/>
            <person name="Powell A.J."/>
            <person name="Barry K."/>
            <person name="Miller A.N."/>
            <person name="Grigoriev I.V."/>
            <person name="Debuchy R."/>
            <person name="Gladieux P."/>
            <person name="Thoren M.H."/>
            <person name="Johannesson H."/>
        </authorList>
    </citation>
    <scope>NUCLEOTIDE SEQUENCE</scope>
    <source>
        <strain evidence="2">SMH2532-1</strain>
    </source>
</reference>
<dbReference type="Proteomes" id="UP001174936">
    <property type="component" value="Unassembled WGS sequence"/>
</dbReference>
<proteinExistence type="predicted"/>
<protein>
    <recommendedName>
        <fullName evidence="4">Secreted protein</fullName>
    </recommendedName>
</protein>
<gene>
    <name evidence="2" type="ORF">B0T16DRAFT_415522</name>
</gene>
<evidence type="ECO:0000313" key="3">
    <source>
        <dbReference type="Proteomes" id="UP001174936"/>
    </source>
</evidence>
<keyword evidence="3" id="KW-1185">Reference proteome</keyword>
<evidence type="ECO:0008006" key="4">
    <source>
        <dbReference type="Google" id="ProtNLM"/>
    </source>
</evidence>